<accession>A0A0J0XVY6</accession>
<reference evidence="2 3" key="1">
    <citation type="submission" date="2015-03" db="EMBL/GenBank/DDBJ databases">
        <title>Genomics and transcriptomics of the oil-accumulating basidiomycete yeast T. oleaginosus allow insights into substrate utilization and the diverse evolutionary trajectories of mating systems in fungi.</title>
        <authorList>
            <consortium name="DOE Joint Genome Institute"/>
            <person name="Kourist R."/>
            <person name="Kracht O."/>
            <person name="Bracharz F."/>
            <person name="Lipzen A."/>
            <person name="Nolan M."/>
            <person name="Ohm R."/>
            <person name="Grigoriev I."/>
            <person name="Sun S."/>
            <person name="Heitman J."/>
            <person name="Bruck T."/>
            <person name="Nowrousian M."/>
        </authorList>
    </citation>
    <scope>NUCLEOTIDE SEQUENCE [LARGE SCALE GENOMIC DNA]</scope>
    <source>
        <strain evidence="2 3">IBC0246</strain>
    </source>
</reference>
<protein>
    <recommendedName>
        <fullName evidence="4">Secreted protein</fullName>
    </recommendedName>
</protein>
<gene>
    <name evidence="2" type="ORF">CC85DRAFT_282735</name>
</gene>
<dbReference type="AlphaFoldDB" id="A0A0J0XVY6"/>
<evidence type="ECO:0008006" key="4">
    <source>
        <dbReference type="Google" id="ProtNLM"/>
    </source>
</evidence>
<feature type="signal peptide" evidence="1">
    <location>
        <begin position="1"/>
        <end position="17"/>
    </location>
</feature>
<dbReference type="EMBL" id="KQ087182">
    <property type="protein sequence ID" value="KLT45247.1"/>
    <property type="molecule type" value="Genomic_DNA"/>
</dbReference>
<evidence type="ECO:0000313" key="2">
    <source>
        <dbReference type="EMBL" id="KLT45247.1"/>
    </source>
</evidence>
<keyword evidence="1" id="KW-0732">Signal</keyword>
<sequence>MTRAGLLFLACGGGVGALTRAYSPLPAQTLLLATDSGVASVSSSTSDLSCWNASCCLAPFLRLSVCVVPAAGKRQH</sequence>
<proteinExistence type="predicted"/>
<name>A0A0J0XVY6_9TREE</name>
<organism evidence="2 3">
    <name type="scientific">Cutaneotrichosporon oleaginosum</name>
    <dbReference type="NCBI Taxonomy" id="879819"/>
    <lineage>
        <taxon>Eukaryota</taxon>
        <taxon>Fungi</taxon>
        <taxon>Dikarya</taxon>
        <taxon>Basidiomycota</taxon>
        <taxon>Agaricomycotina</taxon>
        <taxon>Tremellomycetes</taxon>
        <taxon>Trichosporonales</taxon>
        <taxon>Trichosporonaceae</taxon>
        <taxon>Cutaneotrichosporon</taxon>
    </lineage>
</organism>
<feature type="chain" id="PRO_5005245725" description="Secreted protein" evidence="1">
    <location>
        <begin position="18"/>
        <end position="76"/>
    </location>
</feature>
<dbReference type="Proteomes" id="UP000053611">
    <property type="component" value="Unassembled WGS sequence"/>
</dbReference>
<evidence type="ECO:0000313" key="3">
    <source>
        <dbReference type="Proteomes" id="UP000053611"/>
    </source>
</evidence>
<keyword evidence="3" id="KW-1185">Reference proteome</keyword>
<evidence type="ECO:0000256" key="1">
    <source>
        <dbReference type="SAM" id="SignalP"/>
    </source>
</evidence>